<name>A0AAV1FEF2_XYRNO</name>
<evidence type="ECO:0000313" key="5">
    <source>
        <dbReference type="Proteomes" id="UP001178508"/>
    </source>
</evidence>
<dbReference type="InterPro" id="IPR016187">
    <property type="entry name" value="CTDL_fold"/>
</dbReference>
<dbReference type="SUPFAM" id="SSF56436">
    <property type="entry name" value="C-type lectin-like"/>
    <property type="match status" value="2"/>
</dbReference>
<dbReference type="PROSITE" id="PS00615">
    <property type="entry name" value="C_TYPE_LECTIN_1"/>
    <property type="match status" value="1"/>
</dbReference>
<evidence type="ECO:0000259" key="3">
    <source>
        <dbReference type="PROSITE" id="PS50041"/>
    </source>
</evidence>
<dbReference type="PROSITE" id="PS50041">
    <property type="entry name" value="C_TYPE_LECTIN_2"/>
    <property type="match status" value="2"/>
</dbReference>
<proteinExistence type="predicted"/>
<dbReference type="PANTHER" id="PTHR22803">
    <property type="entry name" value="MANNOSE, PHOSPHOLIPASE, LECTIN RECEPTOR RELATED"/>
    <property type="match status" value="1"/>
</dbReference>
<feature type="domain" description="C-type lectin" evidence="3">
    <location>
        <begin position="100"/>
        <end position="174"/>
    </location>
</feature>
<evidence type="ECO:0000313" key="4">
    <source>
        <dbReference type="EMBL" id="CAJ1059159.1"/>
    </source>
</evidence>
<keyword evidence="5" id="KW-1185">Reference proteome</keyword>
<dbReference type="CDD" id="cd03590">
    <property type="entry name" value="CLECT_DC-SIGN_like"/>
    <property type="match status" value="1"/>
</dbReference>
<keyword evidence="2" id="KW-1015">Disulfide bond</keyword>
<sequence>MESTGTNDDIYDDIEMEGVDKNNAVSSTDREYYNNQREELQRNYEAKLGNLSDELQTTHLIREAKVRELTQQVRELTQLVRDIVTMIAKGRNCDTGWKKYGLSCYFVSTAKKNWAASREDCKAQGADLVVINSEEEKDFVTGLRSASDEWIGLTDSAQEGSWMWVDGTPVTTTSEVSAREETIFTFTVTAAHKQETGEYNYVLTKFDLNKIKDAVSSTDQEYCNNQRAELQRNYEAKLENLSHELKTTYHNLTAQVRDIMIMIAKGRNCDTGWKKYGHSCYFVSTARKSWAASREDCKAQEADLVVMNNEEEKDFVSGLVSGGENTWIGLTDSAQEGTWMWLDGTPVTTTYWESGQPNSSGGDQDCGEMVQRGEWNDETCSTNNIWICEKKLAF</sequence>
<dbReference type="AlphaFoldDB" id="A0AAV1FEF2"/>
<dbReference type="Pfam" id="PF00059">
    <property type="entry name" value="Lectin_C"/>
    <property type="match status" value="2"/>
</dbReference>
<dbReference type="Gene3D" id="3.10.100.10">
    <property type="entry name" value="Mannose-Binding Protein A, subunit A"/>
    <property type="match status" value="2"/>
</dbReference>
<keyword evidence="1" id="KW-0430">Lectin</keyword>
<organism evidence="4 5">
    <name type="scientific">Xyrichtys novacula</name>
    <name type="common">Pearly razorfish</name>
    <name type="synonym">Hemipteronotus novacula</name>
    <dbReference type="NCBI Taxonomy" id="13765"/>
    <lineage>
        <taxon>Eukaryota</taxon>
        <taxon>Metazoa</taxon>
        <taxon>Chordata</taxon>
        <taxon>Craniata</taxon>
        <taxon>Vertebrata</taxon>
        <taxon>Euteleostomi</taxon>
        <taxon>Actinopterygii</taxon>
        <taxon>Neopterygii</taxon>
        <taxon>Teleostei</taxon>
        <taxon>Neoteleostei</taxon>
        <taxon>Acanthomorphata</taxon>
        <taxon>Eupercaria</taxon>
        <taxon>Labriformes</taxon>
        <taxon>Labridae</taxon>
        <taxon>Xyrichtys</taxon>
    </lineage>
</organism>
<dbReference type="InterPro" id="IPR050111">
    <property type="entry name" value="C-type_lectin/snaclec_domain"/>
</dbReference>
<dbReference type="InterPro" id="IPR001304">
    <property type="entry name" value="C-type_lectin-like"/>
</dbReference>
<reference evidence="4" key="1">
    <citation type="submission" date="2023-08" db="EMBL/GenBank/DDBJ databases">
        <authorList>
            <person name="Alioto T."/>
            <person name="Alioto T."/>
            <person name="Gomez Garrido J."/>
        </authorList>
    </citation>
    <scope>NUCLEOTIDE SEQUENCE</scope>
</reference>
<dbReference type="InterPro" id="IPR033989">
    <property type="entry name" value="CD209-like_CTLD"/>
</dbReference>
<dbReference type="SMART" id="SM00034">
    <property type="entry name" value="CLECT"/>
    <property type="match status" value="2"/>
</dbReference>
<dbReference type="InterPro" id="IPR016186">
    <property type="entry name" value="C-type_lectin-like/link_sf"/>
</dbReference>
<protein>
    <submittedName>
        <fullName evidence="4">CD209 antigen-like protein E</fullName>
    </submittedName>
</protein>
<dbReference type="EMBL" id="OY660869">
    <property type="protein sequence ID" value="CAJ1059159.1"/>
    <property type="molecule type" value="Genomic_DNA"/>
</dbReference>
<accession>A0AAV1FEF2</accession>
<dbReference type="Proteomes" id="UP001178508">
    <property type="component" value="Chromosome 6"/>
</dbReference>
<gene>
    <name evidence="4" type="ORF">XNOV1_A011928</name>
</gene>
<dbReference type="GO" id="GO:0030246">
    <property type="term" value="F:carbohydrate binding"/>
    <property type="evidence" value="ECO:0007669"/>
    <property type="project" value="UniProtKB-KW"/>
</dbReference>
<dbReference type="InterPro" id="IPR018378">
    <property type="entry name" value="C-type_lectin_CS"/>
</dbReference>
<feature type="domain" description="C-type lectin" evidence="3">
    <location>
        <begin position="276"/>
        <end position="389"/>
    </location>
</feature>
<evidence type="ECO:0000256" key="2">
    <source>
        <dbReference type="ARBA" id="ARBA00023157"/>
    </source>
</evidence>
<evidence type="ECO:0000256" key="1">
    <source>
        <dbReference type="ARBA" id="ARBA00022734"/>
    </source>
</evidence>